<comment type="caution">
    <text evidence="3">The sequence shown here is derived from an EMBL/GenBank/DDBJ whole genome shotgun (WGS) entry which is preliminary data.</text>
</comment>
<accession>A0ABT3HP43</accession>
<gene>
    <name evidence="3" type="ORF">OH806_09775</name>
</gene>
<evidence type="ECO:0000259" key="2">
    <source>
        <dbReference type="Pfam" id="PF25134"/>
    </source>
</evidence>
<organism evidence="3 4">
    <name type="scientific">Chryseobacterium oryctis</name>
    <dbReference type="NCBI Taxonomy" id="2952618"/>
    <lineage>
        <taxon>Bacteria</taxon>
        <taxon>Pseudomonadati</taxon>
        <taxon>Bacteroidota</taxon>
        <taxon>Flavobacteriia</taxon>
        <taxon>Flavobacteriales</taxon>
        <taxon>Weeksellaceae</taxon>
        <taxon>Chryseobacterium group</taxon>
        <taxon>Chryseobacterium</taxon>
    </lineage>
</organism>
<reference evidence="3" key="1">
    <citation type="submission" date="2022-10" db="EMBL/GenBank/DDBJ databases">
        <title>Chryseobacterium babae sp. nov. isolated from the gut of the beetle Oryctes rhinoceros, and Chryseobacterium kimseyorum sp. nov., isolated from a stick insect rearing cage.</title>
        <authorList>
            <person name="Shelomi M."/>
            <person name="Han C.-J."/>
            <person name="Chen W.-M."/>
            <person name="Chen H.-K."/>
            <person name="Liaw S.-J."/>
            <person name="Muhle E."/>
            <person name="Clermont D."/>
        </authorList>
    </citation>
    <scope>NUCLEOTIDE SEQUENCE</scope>
    <source>
        <strain evidence="3">WLa1L2M3</strain>
    </source>
</reference>
<evidence type="ECO:0000313" key="3">
    <source>
        <dbReference type="EMBL" id="MCW3161550.1"/>
    </source>
</evidence>
<dbReference type="EMBL" id="JAPDHV010000004">
    <property type="protein sequence ID" value="MCW3161550.1"/>
    <property type="molecule type" value="Genomic_DNA"/>
</dbReference>
<dbReference type="Pfam" id="PF20335">
    <property type="entry name" value="DUF6630"/>
    <property type="match status" value="1"/>
</dbReference>
<protein>
    <recommendedName>
        <fullName evidence="5">DUF4303 domain-containing protein</fullName>
    </recommendedName>
</protein>
<dbReference type="InterPro" id="IPR046582">
    <property type="entry name" value="DUF6630"/>
</dbReference>
<proteinExistence type="predicted"/>
<dbReference type="Proteomes" id="UP001163719">
    <property type="component" value="Unassembled WGS sequence"/>
</dbReference>
<feature type="domain" description="DUF6630" evidence="1">
    <location>
        <begin position="240"/>
        <end position="373"/>
    </location>
</feature>
<feature type="domain" description="DUF7821" evidence="2">
    <location>
        <begin position="26"/>
        <end position="196"/>
    </location>
</feature>
<evidence type="ECO:0000313" key="4">
    <source>
        <dbReference type="Proteomes" id="UP001163719"/>
    </source>
</evidence>
<keyword evidence="4" id="KW-1185">Reference proteome</keyword>
<dbReference type="RefSeq" id="WP_264743498.1">
    <property type="nucleotide sequence ID" value="NZ_JAPDHV010000004.1"/>
</dbReference>
<dbReference type="InterPro" id="IPR056723">
    <property type="entry name" value="DUF7821"/>
</dbReference>
<evidence type="ECO:0008006" key="5">
    <source>
        <dbReference type="Google" id="ProtNLM"/>
    </source>
</evidence>
<sequence>MWNPFRRKKKEQSKTKFNFDFQTFHNLFQYLVHESNQVSVFVDGFEKEAEMTWYEFPYSYQNSEYDEKVLERKGFKNFYELLNIVHEKAEISPVDIESDIENNRQYDLMIFNFYVNPNENEKRHFKRIKCSFYLFFVCENNAEEINSFRIFYSRGLIYTIEDLLDAKFLGDINNPEPEDEIFIERFEKVLAALSQETGVIINEEILNKHPNVLISKDATLQDFREVLDMTNYWKIDNAEEQAQYFYEQWQKDEEQLIAELEEQGEDYYDDGYFPLRFEIIHEDNYWHSDWKFDPEDMEGIIEYFLDEDWTFDYPEETYSHDLFVYVQKALSEKGLELMNMDTLGDSYGFFIVKKENVSHLLSLSNKLKLGIERLS</sequence>
<dbReference type="Pfam" id="PF25134">
    <property type="entry name" value="DUF7821"/>
    <property type="match status" value="1"/>
</dbReference>
<evidence type="ECO:0000259" key="1">
    <source>
        <dbReference type="Pfam" id="PF20335"/>
    </source>
</evidence>
<name>A0ABT3HP43_9FLAO</name>